<gene>
    <name evidence="4" type="ORF">BSAL_42690</name>
</gene>
<dbReference type="GO" id="GO:0016020">
    <property type="term" value="C:membrane"/>
    <property type="evidence" value="ECO:0007669"/>
    <property type="project" value="InterPro"/>
</dbReference>
<evidence type="ECO:0000313" key="4">
    <source>
        <dbReference type="EMBL" id="CUG93400.1"/>
    </source>
</evidence>
<accession>A0A0S4JSR1</accession>
<evidence type="ECO:0000313" key="5">
    <source>
        <dbReference type="Proteomes" id="UP000051952"/>
    </source>
</evidence>
<evidence type="ECO:0000259" key="3">
    <source>
        <dbReference type="Pfam" id="PF04664"/>
    </source>
</evidence>
<sequence length="646" mass="74589">MDSIAQQHGTAFLKFVKPRSVSKELSDFFDFVKNDIAQLVETFPSQELTMLADPDNARKYVLRWGPAPYDELSEELLHNVADEFADLVAKFQNEWLASSRPVTNGNDGSDSPDDRAPLRRVCQRFTEYLASDQVFPPSTFSISELISFLVSGKYLDETFDAIRCKDGRKLLQLALQDIPKREAQRFPASISLAEDALQEILADFHDEIDVAEDISRAQQQRGKPLSHDVNSDEEEEEEETDEAYMSNCEYLSHCIGFAPKPRFVRKYDFVDFLDDHRYFLREKAHAIRKYDSVEFARIMSLWMQEQDLLLDRLVPLKDLESDCKSLLDDFEVFNNADTYTLPSTNGIGLDHLFGGSSSKSTWGGGGGGGGNYYSNYHEVDLQKYRNNHPELKDAEPRVYQNVDFYRGACEHSYYRCYIDDFHDVDKYRSIASAATTTTSTWFGNYNRLEAEHSFIQHLFPIQEGAGLSSCSQRLQKHEIEVMKTDPAIQERLLRSTETMLDFYGILFERVAEGFKLSRCIETCDEQFRNLNIYSHNYLRITRICKCLGDLGFETLQHDIVDFFIRECFEFHTIPALQDEDEDDVKLPFCYLVNLRSSLERYWVGTIRDDTIRQSFEKRIAIGKERIQAAAKKANEESATKFKQEEV</sequence>
<organism evidence="4 5">
    <name type="scientific">Bodo saltans</name>
    <name type="common">Flagellated protozoan</name>
    <dbReference type="NCBI Taxonomy" id="75058"/>
    <lineage>
        <taxon>Eukaryota</taxon>
        <taxon>Discoba</taxon>
        <taxon>Euglenozoa</taxon>
        <taxon>Kinetoplastea</taxon>
        <taxon>Metakinetoplastina</taxon>
        <taxon>Eubodonida</taxon>
        <taxon>Bodonidae</taxon>
        <taxon>Bodo</taxon>
    </lineage>
</organism>
<evidence type="ECO:0000256" key="1">
    <source>
        <dbReference type="ARBA" id="ARBA00010365"/>
    </source>
</evidence>
<feature type="domain" description="Opioid growth factor receptor (OGFr) conserved" evidence="3">
    <location>
        <begin position="437"/>
        <end position="579"/>
    </location>
</feature>
<dbReference type="EMBL" id="CYKH01002151">
    <property type="protein sequence ID" value="CUG93400.1"/>
    <property type="molecule type" value="Genomic_DNA"/>
</dbReference>
<comment type="similarity">
    <text evidence="1">Belongs to the opioid growth factor receptor family.</text>
</comment>
<keyword evidence="5" id="KW-1185">Reference proteome</keyword>
<dbReference type="OrthoDB" id="9030204at2759"/>
<dbReference type="Proteomes" id="UP000051952">
    <property type="component" value="Unassembled WGS sequence"/>
</dbReference>
<dbReference type="GO" id="GO:0140625">
    <property type="term" value="F:opioid growth factor receptor activity"/>
    <property type="evidence" value="ECO:0007669"/>
    <property type="project" value="InterPro"/>
</dbReference>
<protein>
    <submittedName>
        <fullName evidence="4">Opioid growth factor receptor-like protein, putative</fullName>
    </submittedName>
</protein>
<dbReference type="AlphaFoldDB" id="A0A0S4JSR1"/>
<name>A0A0S4JSR1_BODSA</name>
<keyword evidence="4" id="KW-0675">Receptor</keyword>
<dbReference type="Pfam" id="PF04664">
    <property type="entry name" value="OGFr_N"/>
    <property type="match status" value="1"/>
</dbReference>
<feature type="compositionally biased region" description="Acidic residues" evidence="2">
    <location>
        <begin position="231"/>
        <end position="241"/>
    </location>
</feature>
<dbReference type="InterPro" id="IPR006757">
    <property type="entry name" value="OGF_rcpt"/>
</dbReference>
<dbReference type="InterPro" id="IPR039574">
    <property type="entry name" value="OGFr"/>
</dbReference>
<proteinExistence type="inferred from homology"/>
<dbReference type="VEuPathDB" id="TriTrypDB:BSAL_42690"/>
<dbReference type="PANTHER" id="PTHR14015">
    <property type="entry name" value="OPIOID GROWTH FACTOR RECEPTOR OGFR ZETA-TYPE OPIOID RECEPTOR"/>
    <property type="match status" value="1"/>
</dbReference>
<dbReference type="PANTHER" id="PTHR14015:SF2">
    <property type="entry name" value="OPIOID GROWTH FACTOR RECEPTOR (OGFR) CONSERVED DOMAIN-CONTAINING PROTEIN"/>
    <property type="match status" value="1"/>
</dbReference>
<feature type="region of interest" description="Disordered" evidence="2">
    <location>
        <begin position="215"/>
        <end position="241"/>
    </location>
</feature>
<reference evidence="5" key="1">
    <citation type="submission" date="2015-09" db="EMBL/GenBank/DDBJ databases">
        <authorList>
            <consortium name="Pathogen Informatics"/>
        </authorList>
    </citation>
    <scope>NUCLEOTIDE SEQUENCE [LARGE SCALE GENOMIC DNA]</scope>
    <source>
        <strain evidence="5">Lake Konstanz</strain>
    </source>
</reference>
<evidence type="ECO:0000256" key="2">
    <source>
        <dbReference type="SAM" id="MobiDB-lite"/>
    </source>
</evidence>